<keyword evidence="1" id="KW-0812">Transmembrane</keyword>
<evidence type="ECO:0000256" key="1">
    <source>
        <dbReference type="SAM" id="Phobius"/>
    </source>
</evidence>
<evidence type="ECO:0000313" key="3">
    <source>
        <dbReference type="Proteomes" id="UP000831880"/>
    </source>
</evidence>
<sequence>MQNYENTNRARRYRAYVSPLGTTQIHLRNPYIIAWWSAAFPGFGHLLLSKYLRGFLLFIWEIVINVNSKLNVSMVYTFGGQFDMAKEVLEPRWLLLYIPVYIYGIWDSYRTSVDLNKVFILSERENSDFINFQITSLEINYLDKRKPWVAAMWSFFMPGTGQLYIHRIVVAAFIVTWAVVIVYYSHFLQAVHYLVLGDIGYANDIVNKEWLMFLPSVYFFSMYDAYVNTVENNKLFDNEQSNFLKKKYQDRNFRLPLNPEKRDR</sequence>
<keyword evidence="1" id="KW-1133">Transmembrane helix</keyword>
<feature type="transmembrane region" description="Helical" evidence="1">
    <location>
        <begin position="89"/>
        <end position="106"/>
    </location>
</feature>
<protein>
    <submittedName>
        <fullName evidence="2">Uncharacterized protein</fullName>
    </submittedName>
</protein>
<proteinExistence type="predicted"/>
<organism evidence="2 3">
    <name type="scientific">Halobacillus shinanisalinarum</name>
    <dbReference type="NCBI Taxonomy" id="2932258"/>
    <lineage>
        <taxon>Bacteria</taxon>
        <taxon>Bacillati</taxon>
        <taxon>Bacillota</taxon>
        <taxon>Bacilli</taxon>
        <taxon>Bacillales</taxon>
        <taxon>Bacillaceae</taxon>
        <taxon>Halobacillus</taxon>
    </lineage>
</organism>
<reference evidence="2 3" key="1">
    <citation type="submission" date="2022-04" db="EMBL/GenBank/DDBJ databases">
        <title>Halobacillus sp. isolated from saltern.</title>
        <authorList>
            <person name="Won M."/>
            <person name="Lee C.-M."/>
            <person name="Woen H.-Y."/>
            <person name="Kwon S.-W."/>
        </authorList>
    </citation>
    <scope>NUCLEOTIDE SEQUENCE [LARGE SCALE GENOMIC DNA]</scope>
    <source>
        <strain evidence="2 3">SSTM10-2</strain>
    </source>
</reference>
<evidence type="ECO:0000313" key="2">
    <source>
        <dbReference type="EMBL" id="UOQ93479.1"/>
    </source>
</evidence>
<keyword evidence="1" id="KW-0472">Membrane</keyword>
<dbReference type="Proteomes" id="UP000831880">
    <property type="component" value="Chromosome"/>
</dbReference>
<accession>A0ABY4GZZ9</accession>
<name>A0ABY4GZZ9_9BACI</name>
<dbReference type="EMBL" id="CP095074">
    <property type="protein sequence ID" value="UOQ93479.1"/>
    <property type="molecule type" value="Genomic_DNA"/>
</dbReference>
<gene>
    <name evidence="2" type="ORF">MUO14_00270</name>
</gene>
<feature type="transmembrane region" description="Helical" evidence="1">
    <location>
        <begin position="164"/>
        <end position="184"/>
    </location>
</feature>
<keyword evidence="3" id="KW-1185">Reference proteome</keyword>